<proteinExistence type="predicted"/>
<dbReference type="AlphaFoldDB" id="A0A5A7P4N0"/>
<evidence type="ECO:0000313" key="2">
    <source>
        <dbReference type="Proteomes" id="UP000325081"/>
    </source>
</evidence>
<dbReference type="OrthoDB" id="3364966at2759"/>
<gene>
    <name evidence="1" type="ORF">STAS_03212</name>
</gene>
<dbReference type="Proteomes" id="UP000325081">
    <property type="component" value="Unassembled WGS sequence"/>
</dbReference>
<organism evidence="1 2">
    <name type="scientific">Striga asiatica</name>
    <name type="common">Asiatic witchweed</name>
    <name type="synonym">Buchnera asiatica</name>
    <dbReference type="NCBI Taxonomy" id="4170"/>
    <lineage>
        <taxon>Eukaryota</taxon>
        <taxon>Viridiplantae</taxon>
        <taxon>Streptophyta</taxon>
        <taxon>Embryophyta</taxon>
        <taxon>Tracheophyta</taxon>
        <taxon>Spermatophyta</taxon>
        <taxon>Magnoliopsida</taxon>
        <taxon>eudicotyledons</taxon>
        <taxon>Gunneridae</taxon>
        <taxon>Pentapetalae</taxon>
        <taxon>asterids</taxon>
        <taxon>lamiids</taxon>
        <taxon>Lamiales</taxon>
        <taxon>Orobanchaceae</taxon>
        <taxon>Buchnereae</taxon>
        <taxon>Striga</taxon>
    </lineage>
</organism>
<protein>
    <submittedName>
        <fullName evidence="1">UvrABC system protein A</fullName>
    </submittedName>
</protein>
<keyword evidence="2" id="KW-1185">Reference proteome</keyword>
<accession>A0A5A7P4N0</accession>
<sequence length="174" mass="19024">MKIVPVKKETQTPYLSKRRSVRVRGSRSISYSDAGIVRKIHSSPEQNNKNTPMAAVNSHLESGNPLALYFLSVGVSASHLSSLSNTLTTPASAAALRGAAMEIDGDGVDGGRNRLLGSDERLRISNTHENCLLQLVKDPKQEKGLNEKLYQAELKIKLKLQKKLGFLSMGLKKI</sequence>
<comment type="caution">
    <text evidence="1">The sequence shown here is derived from an EMBL/GenBank/DDBJ whole genome shotgun (WGS) entry which is preliminary data.</text>
</comment>
<evidence type="ECO:0000313" key="1">
    <source>
        <dbReference type="EMBL" id="GER27494.1"/>
    </source>
</evidence>
<dbReference type="EMBL" id="BKCP01002002">
    <property type="protein sequence ID" value="GER27494.1"/>
    <property type="molecule type" value="Genomic_DNA"/>
</dbReference>
<name>A0A5A7P4N0_STRAF</name>
<reference evidence="2" key="1">
    <citation type="journal article" date="2019" name="Curr. Biol.">
        <title>Genome Sequence of Striga asiatica Provides Insight into the Evolution of Plant Parasitism.</title>
        <authorList>
            <person name="Yoshida S."/>
            <person name="Kim S."/>
            <person name="Wafula E.K."/>
            <person name="Tanskanen J."/>
            <person name="Kim Y.M."/>
            <person name="Honaas L."/>
            <person name="Yang Z."/>
            <person name="Spallek T."/>
            <person name="Conn C.E."/>
            <person name="Ichihashi Y."/>
            <person name="Cheong K."/>
            <person name="Cui S."/>
            <person name="Der J.P."/>
            <person name="Gundlach H."/>
            <person name="Jiao Y."/>
            <person name="Hori C."/>
            <person name="Ishida J.K."/>
            <person name="Kasahara H."/>
            <person name="Kiba T."/>
            <person name="Kim M.S."/>
            <person name="Koo N."/>
            <person name="Laohavisit A."/>
            <person name="Lee Y.H."/>
            <person name="Lumba S."/>
            <person name="McCourt P."/>
            <person name="Mortimer J.C."/>
            <person name="Mutuku J.M."/>
            <person name="Nomura T."/>
            <person name="Sasaki-Sekimoto Y."/>
            <person name="Seto Y."/>
            <person name="Wang Y."/>
            <person name="Wakatake T."/>
            <person name="Sakakibara H."/>
            <person name="Demura T."/>
            <person name="Yamaguchi S."/>
            <person name="Yoneyama K."/>
            <person name="Manabe R.I."/>
            <person name="Nelson D.C."/>
            <person name="Schulman A.H."/>
            <person name="Timko M.P."/>
            <person name="dePamphilis C.W."/>
            <person name="Choi D."/>
            <person name="Shirasu K."/>
        </authorList>
    </citation>
    <scope>NUCLEOTIDE SEQUENCE [LARGE SCALE GENOMIC DNA]</scope>
    <source>
        <strain evidence="2">cv. UVA1</strain>
    </source>
</reference>